<dbReference type="InterPro" id="IPR000182">
    <property type="entry name" value="GNAT_dom"/>
</dbReference>
<dbReference type="AlphaFoldDB" id="A0AAD6TH32"/>
<evidence type="ECO:0000313" key="2">
    <source>
        <dbReference type="EMBL" id="KAJ7046456.1"/>
    </source>
</evidence>
<proteinExistence type="predicted"/>
<dbReference type="GO" id="GO:0016747">
    <property type="term" value="F:acyltransferase activity, transferring groups other than amino-acyl groups"/>
    <property type="evidence" value="ECO:0007669"/>
    <property type="project" value="InterPro"/>
</dbReference>
<dbReference type="CDD" id="cd04301">
    <property type="entry name" value="NAT_SF"/>
    <property type="match status" value="1"/>
</dbReference>
<dbReference type="Proteomes" id="UP001218188">
    <property type="component" value="Unassembled WGS sequence"/>
</dbReference>
<dbReference type="InterPro" id="IPR016181">
    <property type="entry name" value="Acyl_CoA_acyltransferase"/>
</dbReference>
<keyword evidence="3" id="KW-1185">Reference proteome</keyword>
<evidence type="ECO:0000259" key="1">
    <source>
        <dbReference type="Pfam" id="PF00583"/>
    </source>
</evidence>
<reference evidence="2" key="1">
    <citation type="submission" date="2023-03" db="EMBL/GenBank/DDBJ databases">
        <title>Massive genome expansion in bonnet fungi (Mycena s.s.) driven by repeated elements and novel gene families across ecological guilds.</title>
        <authorList>
            <consortium name="Lawrence Berkeley National Laboratory"/>
            <person name="Harder C.B."/>
            <person name="Miyauchi S."/>
            <person name="Viragh M."/>
            <person name="Kuo A."/>
            <person name="Thoen E."/>
            <person name="Andreopoulos B."/>
            <person name="Lu D."/>
            <person name="Skrede I."/>
            <person name="Drula E."/>
            <person name="Henrissat B."/>
            <person name="Morin E."/>
            <person name="Kohler A."/>
            <person name="Barry K."/>
            <person name="LaButti K."/>
            <person name="Morin E."/>
            <person name="Salamov A."/>
            <person name="Lipzen A."/>
            <person name="Mereny Z."/>
            <person name="Hegedus B."/>
            <person name="Baldrian P."/>
            <person name="Stursova M."/>
            <person name="Weitz H."/>
            <person name="Taylor A."/>
            <person name="Grigoriev I.V."/>
            <person name="Nagy L.G."/>
            <person name="Martin F."/>
            <person name="Kauserud H."/>
        </authorList>
    </citation>
    <scope>NUCLEOTIDE SEQUENCE</scope>
    <source>
        <strain evidence="2">CBHHK200</strain>
    </source>
</reference>
<dbReference type="EMBL" id="JARJCM010000003">
    <property type="protein sequence ID" value="KAJ7046456.1"/>
    <property type="molecule type" value="Genomic_DNA"/>
</dbReference>
<comment type="caution">
    <text evidence="2">The sequence shown here is derived from an EMBL/GenBank/DDBJ whole genome shotgun (WGS) entry which is preliminary data.</text>
</comment>
<sequence length="273" mass="29860">MAQQYIYSAHALPSPRTSTSPPAELSALAHRYAALRLEALLTSPKAFGSTHAIESKFTHKEWTEMIWRKNIVVLVCVAHPAIQSEEVKAGMAGLDGHWVASGILRGPIAADEYALNGPPPTPISTTDSGTVEETRWQMTAVFASEAHRGRGLGKMLIQAGKDYAMAHTQTLGLKNPKSDVVLHTSTQRPTKNSSRLRVIIHPDNLAVLSLYSGMGFLAAGRTTGQEAYRTNGDLSSWELKLRTLTDEMKEYWKTAKVAVVMEWAGHQKLDAAD</sequence>
<feature type="domain" description="N-acetyltransferase" evidence="1">
    <location>
        <begin position="132"/>
        <end position="167"/>
    </location>
</feature>
<gene>
    <name evidence="2" type="ORF">C8F04DRAFT_1064342</name>
</gene>
<protein>
    <recommendedName>
        <fullName evidence="1">N-acetyltransferase domain-containing protein</fullName>
    </recommendedName>
</protein>
<dbReference type="Gene3D" id="3.40.630.30">
    <property type="match status" value="1"/>
</dbReference>
<organism evidence="2 3">
    <name type="scientific">Mycena alexandri</name>
    <dbReference type="NCBI Taxonomy" id="1745969"/>
    <lineage>
        <taxon>Eukaryota</taxon>
        <taxon>Fungi</taxon>
        <taxon>Dikarya</taxon>
        <taxon>Basidiomycota</taxon>
        <taxon>Agaricomycotina</taxon>
        <taxon>Agaricomycetes</taxon>
        <taxon>Agaricomycetidae</taxon>
        <taxon>Agaricales</taxon>
        <taxon>Marasmiineae</taxon>
        <taxon>Mycenaceae</taxon>
        <taxon>Mycena</taxon>
    </lineage>
</organism>
<accession>A0AAD6TH32</accession>
<evidence type="ECO:0000313" key="3">
    <source>
        <dbReference type="Proteomes" id="UP001218188"/>
    </source>
</evidence>
<dbReference type="Pfam" id="PF00583">
    <property type="entry name" value="Acetyltransf_1"/>
    <property type="match status" value="1"/>
</dbReference>
<name>A0AAD6TH32_9AGAR</name>
<dbReference type="SUPFAM" id="SSF55729">
    <property type="entry name" value="Acyl-CoA N-acyltransferases (Nat)"/>
    <property type="match status" value="1"/>
</dbReference>